<dbReference type="InterPro" id="IPR017501">
    <property type="entry name" value="Phage_infect_YhgE_C"/>
</dbReference>
<evidence type="ECO:0000256" key="5">
    <source>
        <dbReference type="SAM" id="Phobius"/>
    </source>
</evidence>
<evidence type="ECO:0000313" key="8">
    <source>
        <dbReference type="Proteomes" id="UP000317998"/>
    </source>
</evidence>
<dbReference type="InterPro" id="IPR017500">
    <property type="entry name" value="Phage_infect_YhgE_N"/>
</dbReference>
<comment type="caution">
    <text evidence="7">The sequence shown here is derived from an EMBL/GenBank/DDBJ whole genome shotgun (WGS) entry which is preliminary data.</text>
</comment>
<name>A0A542YHD1_9MICO</name>
<accession>A0A542YHD1</accession>
<dbReference type="InterPro" id="IPR023908">
    <property type="entry name" value="xxxLxxG_rpt"/>
</dbReference>
<feature type="transmembrane region" description="Helical" evidence="5">
    <location>
        <begin position="411"/>
        <end position="435"/>
    </location>
</feature>
<dbReference type="GO" id="GO:0140359">
    <property type="term" value="F:ABC-type transporter activity"/>
    <property type="evidence" value="ECO:0007669"/>
    <property type="project" value="InterPro"/>
</dbReference>
<dbReference type="PANTHER" id="PTHR43077:SF5">
    <property type="entry name" value="PHAGE INFECTION PROTEIN"/>
    <property type="match status" value="1"/>
</dbReference>
<evidence type="ECO:0000256" key="4">
    <source>
        <dbReference type="ARBA" id="ARBA00023136"/>
    </source>
</evidence>
<feature type="transmembrane region" description="Helical" evidence="5">
    <location>
        <begin position="456"/>
        <end position="475"/>
    </location>
</feature>
<dbReference type="GO" id="GO:0016020">
    <property type="term" value="C:membrane"/>
    <property type="evidence" value="ECO:0007669"/>
    <property type="project" value="UniProtKB-SubCell"/>
</dbReference>
<comment type="subcellular location">
    <subcellularLocation>
        <location evidence="1">Membrane</location>
        <topology evidence="1">Multi-pass membrane protein</topology>
    </subcellularLocation>
</comment>
<evidence type="ECO:0000256" key="3">
    <source>
        <dbReference type="ARBA" id="ARBA00022989"/>
    </source>
</evidence>
<reference evidence="7 8" key="1">
    <citation type="submission" date="2019-06" db="EMBL/GenBank/DDBJ databases">
        <title>Sequencing the genomes of 1000 actinobacteria strains.</title>
        <authorList>
            <person name="Klenk H.-P."/>
        </authorList>
    </citation>
    <scope>NUCLEOTIDE SEQUENCE [LARGE SCALE GENOMIC DNA]</scope>
    <source>
        <strain evidence="7 8">DSM 26477</strain>
    </source>
</reference>
<dbReference type="AlphaFoldDB" id="A0A542YHD1"/>
<evidence type="ECO:0000313" key="7">
    <source>
        <dbReference type="EMBL" id="TQL47498.1"/>
    </source>
</evidence>
<feature type="transmembrane region" description="Helical" evidence="5">
    <location>
        <begin position="481"/>
        <end position="503"/>
    </location>
</feature>
<dbReference type="NCBIfam" id="TIGR03061">
    <property type="entry name" value="pip_yhgE_Nterm"/>
    <property type="match status" value="1"/>
</dbReference>
<gene>
    <name evidence="7" type="ORF">FB562_0561</name>
</gene>
<keyword evidence="8" id="KW-1185">Reference proteome</keyword>
<dbReference type="InterPro" id="IPR013525">
    <property type="entry name" value="ABC2_TM"/>
</dbReference>
<dbReference type="RefSeq" id="WP_141879737.1">
    <property type="nucleotide sequence ID" value="NZ_VFOM01000001.1"/>
</dbReference>
<dbReference type="Proteomes" id="UP000317998">
    <property type="component" value="Unassembled WGS sequence"/>
</dbReference>
<evidence type="ECO:0000259" key="6">
    <source>
        <dbReference type="Pfam" id="PF12698"/>
    </source>
</evidence>
<dbReference type="Gene3D" id="3.40.1710.10">
    <property type="entry name" value="abc type-2 transporter like domain"/>
    <property type="match status" value="1"/>
</dbReference>
<feature type="domain" description="ABC-2 type transporter transmembrane" evidence="6">
    <location>
        <begin position="19"/>
        <end position="134"/>
    </location>
</feature>
<dbReference type="Pfam" id="PF12698">
    <property type="entry name" value="ABC2_membrane_3"/>
    <property type="match status" value="1"/>
</dbReference>
<dbReference type="NCBIfam" id="TIGR03057">
    <property type="entry name" value="xxxLxxG_by_4"/>
    <property type="match status" value="2"/>
</dbReference>
<dbReference type="InterPro" id="IPR051328">
    <property type="entry name" value="T7SS_ABC-Transporter"/>
</dbReference>
<sequence>MNRLRTSIASRGGLKAVVIAAVVLVPLAFAGLIVAAVANADTATSRIPAALVNNDELLYQTAEDGTETPFFAGRGLVTELTGADDGFDWVITNSDAAEKALAAGDVYAVVTIPKNFSKALSSLQGDDPQAAEISIRTDDSHSYLTGELSGALGDTMAATFGKNVTEQFVSGLYSGLGDLGGSLGTAADGADKLSDGATSLGGGLTQLSDGLAASQSGATKLSSGVNQYTGGVDSLSSGLAQLNQGAGGLTALSGGVAQYTGGVSQLSAALSAEMAKPVPDLATIGYLTQQLSGAAAGGTALSQQASGAIAGIQGGISQSASGAAQLAAGSAGLRSGASQLAGGLGQLQEGASGAAGGAGELASGAGELASGLRSGAEQVPAVDTGAADATAKVIAEPVLVTSDRDNRIADLGVGVSSFFVPLGLWLGAFAVFLVMRPVSWRALTSTATHGRLLAAAFAKAAAVTVGQALLLVGLLHLTLGVAWSALPATLGFAVLMALAFTAIHQLLAVAFGRAGLVVSLLLLALQATTTGGIYPIQLVSESLQWLNPLLPLGYGVSGMQAIVAGGAPSVAVGSAFALLGFGLLAALLGYASLRRIRRIRSLAMLPATA</sequence>
<dbReference type="NCBIfam" id="TIGR03062">
    <property type="entry name" value="pip_yhgE_Cterm"/>
    <property type="match status" value="1"/>
</dbReference>
<keyword evidence="2 5" id="KW-0812">Transmembrane</keyword>
<keyword evidence="4 5" id="KW-0472">Membrane</keyword>
<evidence type="ECO:0000256" key="1">
    <source>
        <dbReference type="ARBA" id="ARBA00004141"/>
    </source>
</evidence>
<evidence type="ECO:0000256" key="2">
    <source>
        <dbReference type="ARBA" id="ARBA00022692"/>
    </source>
</evidence>
<dbReference type="EMBL" id="VFOM01000001">
    <property type="protein sequence ID" value="TQL47498.1"/>
    <property type="molecule type" value="Genomic_DNA"/>
</dbReference>
<keyword evidence="3 5" id="KW-1133">Transmembrane helix</keyword>
<protein>
    <submittedName>
        <fullName evidence="7">Putative membrane protein</fullName>
    </submittedName>
</protein>
<dbReference type="PANTHER" id="PTHR43077">
    <property type="entry name" value="TRANSPORT PERMEASE YVFS-RELATED"/>
    <property type="match status" value="1"/>
</dbReference>
<feature type="transmembrane region" description="Helical" evidence="5">
    <location>
        <begin position="558"/>
        <end position="591"/>
    </location>
</feature>
<proteinExistence type="predicted"/>
<organism evidence="7 8">
    <name type="scientific">Homoserinimonas aerilata</name>
    <dbReference type="NCBI Taxonomy" id="1162970"/>
    <lineage>
        <taxon>Bacteria</taxon>
        <taxon>Bacillati</taxon>
        <taxon>Actinomycetota</taxon>
        <taxon>Actinomycetes</taxon>
        <taxon>Micrococcales</taxon>
        <taxon>Microbacteriaceae</taxon>
        <taxon>Homoserinimonas</taxon>
    </lineage>
</organism>
<dbReference type="OrthoDB" id="9811483at2"/>
<feature type="transmembrane region" description="Helical" evidence="5">
    <location>
        <begin position="515"/>
        <end position="538"/>
    </location>
</feature>